<evidence type="ECO:0000313" key="2">
    <source>
        <dbReference type="Proteomes" id="UP001237642"/>
    </source>
</evidence>
<accession>A0AAD8ITT1</accession>
<evidence type="ECO:0000313" key="1">
    <source>
        <dbReference type="EMBL" id="KAK1390282.1"/>
    </source>
</evidence>
<protein>
    <submittedName>
        <fullName evidence="1">Uncharacterized protein</fullName>
    </submittedName>
</protein>
<dbReference type="AlphaFoldDB" id="A0AAD8ITT1"/>
<dbReference type="EMBL" id="JAUIZM010000004">
    <property type="protein sequence ID" value="KAK1390282.1"/>
    <property type="molecule type" value="Genomic_DNA"/>
</dbReference>
<dbReference type="Proteomes" id="UP001237642">
    <property type="component" value="Unassembled WGS sequence"/>
</dbReference>
<reference evidence="1" key="1">
    <citation type="submission" date="2023-02" db="EMBL/GenBank/DDBJ databases">
        <title>Genome of toxic invasive species Heracleum sosnowskyi carries increased number of genes despite the absence of recent whole-genome duplications.</title>
        <authorList>
            <person name="Schelkunov M."/>
            <person name="Shtratnikova V."/>
            <person name="Makarenko M."/>
            <person name="Klepikova A."/>
            <person name="Omelchenko D."/>
            <person name="Novikova G."/>
            <person name="Obukhova E."/>
            <person name="Bogdanov V."/>
            <person name="Penin A."/>
            <person name="Logacheva M."/>
        </authorList>
    </citation>
    <scope>NUCLEOTIDE SEQUENCE</scope>
    <source>
        <strain evidence="1">Hsosn_3</strain>
        <tissue evidence="1">Leaf</tissue>
    </source>
</reference>
<sequence length="101" mass="11533">MINSGFKTGSVGQRMYLAKGLISSNLYRTVTKYFLQMLCTKSVIKPDKVVPSASMINAQHERYMKQPPKKRDRARIVSYQGCTSPWRLAKQRNNAARARHA</sequence>
<organism evidence="1 2">
    <name type="scientific">Heracleum sosnowskyi</name>
    <dbReference type="NCBI Taxonomy" id="360622"/>
    <lineage>
        <taxon>Eukaryota</taxon>
        <taxon>Viridiplantae</taxon>
        <taxon>Streptophyta</taxon>
        <taxon>Embryophyta</taxon>
        <taxon>Tracheophyta</taxon>
        <taxon>Spermatophyta</taxon>
        <taxon>Magnoliopsida</taxon>
        <taxon>eudicotyledons</taxon>
        <taxon>Gunneridae</taxon>
        <taxon>Pentapetalae</taxon>
        <taxon>asterids</taxon>
        <taxon>campanulids</taxon>
        <taxon>Apiales</taxon>
        <taxon>Apiaceae</taxon>
        <taxon>Apioideae</taxon>
        <taxon>apioid superclade</taxon>
        <taxon>Tordylieae</taxon>
        <taxon>Tordyliinae</taxon>
        <taxon>Heracleum</taxon>
    </lineage>
</organism>
<comment type="caution">
    <text evidence="1">The sequence shown here is derived from an EMBL/GenBank/DDBJ whole genome shotgun (WGS) entry which is preliminary data.</text>
</comment>
<proteinExistence type="predicted"/>
<gene>
    <name evidence="1" type="ORF">POM88_018460</name>
</gene>
<keyword evidence="2" id="KW-1185">Reference proteome</keyword>
<name>A0AAD8ITT1_9APIA</name>
<reference evidence="1" key="2">
    <citation type="submission" date="2023-05" db="EMBL/GenBank/DDBJ databases">
        <authorList>
            <person name="Schelkunov M.I."/>
        </authorList>
    </citation>
    <scope>NUCLEOTIDE SEQUENCE</scope>
    <source>
        <strain evidence="1">Hsosn_3</strain>
        <tissue evidence="1">Leaf</tissue>
    </source>
</reference>